<name>A0A5J4RVE2_9ZZZZ</name>
<gene>
    <name evidence="1" type="ORF">EZS27_013970</name>
</gene>
<comment type="caution">
    <text evidence="1">The sequence shown here is derived from an EMBL/GenBank/DDBJ whole genome shotgun (WGS) entry which is preliminary data.</text>
</comment>
<sequence>MGLFNSLFQNSSTEKQMYEVRIKGSIQCNGPKMINTVVLMDKTQMEMFTGSKRYEAIAGWIKANYPSAKPQSSYRNFGIEVKQAKKK</sequence>
<evidence type="ECO:0000313" key="1">
    <source>
        <dbReference type="EMBL" id="KAA6337996.1"/>
    </source>
</evidence>
<protein>
    <submittedName>
        <fullName evidence="1">Uncharacterized protein</fullName>
    </submittedName>
</protein>
<organism evidence="1">
    <name type="scientific">termite gut metagenome</name>
    <dbReference type="NCBI Taxonomy" id="433724"/>
    <lineage>
        <taxon>unclassified sequences</taxon>
        <taxon>metagenomes</taxon>
        <taxon>organismal metagenomes</taxon>
    </lineage>
</organism>
<proteinExistence type="predicted"/>
<dbReference type="AlphaFoldDB" id="A0A5J4RVE2"/>
<accession>A0A5J4RVE2</accession>
<reference evidence="1" key="1">
    <citation type="submission" date="2019-03" db="EMBL/GenBank/DDBJ databases">
        <title>Single cell metagenomics reveals metabolic interactions within the superorganism composed of flagellate Streblomastix strix and complex community of Bacteroidetes bacteria on its surface.</title>
        <authorList>
            <person name="Treitli S.C."/>
            <person name="Kolisko M."/>
            <person name="Husnik F."/>
            <person name="Keeling P."/>
            <person name="Hampl V."/>
        </authorList>
    </citation>
    <scope>NUCLEOTIDE SEQUENCE</scope>
    <source>
        <strain evidence="1">STM</strain>
    </source>
</reference>
<dbReference type="EMBL" id="SNRY01000652">
    <property type="protein sequence ID" value="KAA6337996.1"/>
    <property type="molecule type" value="Genomic_DNA"/>
</dbReference>